<dbReference type="PANTHER" id="PTHR42985">
    <property type="entry name" value="SODIUM-COUPLED MONOCARBOXYLATE TRANSPORTER"/>
    <property type="match status" value="1"/>
</dbReference>
<feature type="transmembrane region" description="Helical" evidence="12">
    <location>
        <begin position="151"/>
        <end position="173"/>
    </location>
</feature>
<dbReference type="GO" id="GO:0006814">
    <property type="term" value="P:sodium ion transport"/>
    <property type="evidence" value="ECO:0007669"/>
    <property type="project" value="UniProtKB-KW"/>
</dbReference>
<evidence type="ECO:0000313" key="14">
    <source>
        <dbReference type="Proteomes" id="UP001321473"/>
    </source>
</evidence>
<feature type="transmembrane region" description="Helical" evidence="12">
    <location>
        <begin position="321"/>
        <end position="344"/>
    </location>
</feature>
<evidence type="ECO:0000256" key="1">
    <source>
        <dbReference type="ARBA" id="ARBA00004651"/>
    </source>
</evidence>
<evidence type="ECO:0000256" key="11">
    <source>
        <dbReference type="RuleBase" id="RU362091"/>
    </source>
</evidence>
<protein>
    <recommendedName>
        <fullName evidence="15">Sodium/solute symporter</fullName>
    </recommendedName>
</protein>
<evidence type="ECO:0000256" key="2">
    <source>
        <dbReference type="ARBA" id="ARBA00006434"/>
    </source>
</evidence>
<evidence type="ECO:0000256" key="6">
    <source>
        <dbReference type="ARBA" id="ARBA00022989"/>
    </source>
</evidence>
<evidence type="ECO:0000256" key="12">
    <source>
        <dbReference type="SAM" id="Phobius"/>
    </source>
</evidence>
<evidence type="ECO:0000256" key="9">
    <source>
        <dbReference type="ARBA" id="ARBA00023136"/>
    </source>
</evidence>
<dbReference type="GO" id="GO:0015293">
    <property type="term" value="F:symporter activity"/>
    <property type="evidence" value="ECO:0007669"/>
    <property type="project" value="TreeGrafter"/>
</dbReference>
<evidence type="ECO:0000256" key="8">
    <source>
        <dbReference type="ARBA" id="ARBA00023065"/>
    </source>
</evidence>
<evidence type="ECO:0008006" key="15">
    <source>
        <dbReference type="Google" id="ProtNLM"/>
    </source>
</evidence>
<proteinExistence type="inferred from homology"/>
<feature type="transmembrane region" description="Helical" evidence="12">
    <location>
        <begin position="123"/>
        <end position="145"/>
    </location>
</feature>
<dbReference type="PROSITE" id="PS50283">
    <property type="entry name" value="NA_SOLUT_SYMP_3"/>
    <property type="match status" value="1"/>
</dbReference>
<keyword evidence="10" id="KW-0739">Sodium transport</keyword>
<feature type="transmembrane region" description="Helical" evidence="12">
    <location>
        <begin position="275"/>
        <end position="301"/>
    </location>
</feature>
<comment type="similarity">
    <text evidence="2 11">Belongs to the sodium:solute symporter (SSF) (TC 2.A.21) family.</text>
</comment>
<dbReference type="Gene3D" id="1.20.1730.10">
    <property type="entry name" value="Sodium/glucose cotransporter"/>
    <property type="match status" value="1"/>
</dbReference>
<gene>
    <name evidence="13" type="ORF">V5799_000278</name>
</gene>
<dbReference type="InterPro" id="IPR051163">
    <property type="entry name" value="Sodium:Solute_Symporter_SSF"/>
</dbReference>
<organism evidence="13 14">
    <name type="scientific">Amblyomma americanum</name>
    <name type="common">Lone star tick</name>
    <dbReference type="NCBI Taxonomy" id="6943"/>
    <lineage>
        <taxon>Eukaryota</taxon>
        <taxon>Metazoa</taxon>
        <taxon>Ecdysozoa</taxon>
        <taxon>Arthropoda</taxon>
        <taxon>Chelicerata</taxon>
        <taxon>Arachnida</taxon>
        <taxon>Acari</taxon>
        <taxon>Parasitiformes</taxon>
        <taxon>Ixodida</taxon>
        <taxon>Ixodoidea</taxon>
        <taxon>Ixodidae</taxon>
        <taxon>Amblyomminae</taxon>
        <taxon>Amblyomma</taxon>
    </lineage>
</organism>
<keyword evidence="14" id="KW-1185">Reference proteome</keyword>
<evidence type="ECO:0000256" key="7">
    <source>
        <dbReference type="ARBA" id="ARBA00023053"/>
    </source>
</evidence>
<evidence type="ECO:0000256" key="3">
    <source>
        <dbReference type="ARBA" id="ARBA00022448"/>
    </source>
</evidence>
<feature type="transmembrane region" description="Helical" evidence="12">
    <location>
        <begin position="382"/>
        <end position="401"/>
    </location>
</feature>
<dbReference type="Pfam" id="PF00474">
    <property type="entry name" value="SSF"/>
    <property type="match status" value="1"/>
</dbReference>
<feature type="transmembrane region" description="Helical" evidence="12">
    <location>
        <begin position="79"/>
        <end position="102"/>
    </location>
</feature>
<accession>A0AAQ4D3I0</accession>
<keyword evidence="9 12" id="KW-0472">Membrane</keyword>
<reference evidence="13 14" key="1">
    <citation type="journal article" date="2023" name="Arcadia Sci">
        <title>De novo assembly of a long-read Amblyomma americanum tick genome.</title>
        <authorList>
            <person name="Chou S."/>
            <person name="Poskanzer K.E."/>
            <person name="Rollins M."/>
            <person name="Thuy-Boun P.S."/>
        </authorList>
    </citation>
    <scope>NUCLEOTIDE SEQUENCE [LARGE SCALE GENOMIC DNA]</scope>
    <source>
        <strain evidence="13">F_SG_1</strain>
        <tissue evidence="13">Salivary glands</tissue>
    </source>
</reference>
<evidence type="ECO:0000256" key="5">
    <source>
        <dbReference type="ARBA" id="ARBA00022692"/>
    </source>
</evidence>
<comment type="subcellular location">
    <subcellularLocation>
        <location evidence="1">Cell membrane</location>
        <topology evidence="1">Multi-pass membrane protein</topology>
    </subcellularLocation>
</comment>
<name>A0AAQ4D3I0_AMBAM</name>
<dbReference type="InterPro" id="IPR001734">
    <property type="entry name" value="Na/solute_symporter"/>
</dbReference>
<dbReference type="AlphaFoldDB" id="A0AAQ4D3I0"/>
<comment type="caution">
    <text evidence="13">The sequence shown here is derived from an EMBL/GenBank/DDBJ whole genome shotgun (WGS) entry which is preliminary data.</text>
</comment>
<dbReference type="EMBL" id="JARKHS020035667">
    <property type="protein sequence ID" value="KAK8757020.1"/>
    <property type="molecule type" value="Genomic_DNA"/>
</dbReference>
<evidence type="ECO:0000256" key="4">
    <source>
        <dbReference type="ARBA" id="ARBA00022475"/>
    </source>
</evidence>
<keyword evidence="7" id="KW-0915">Sodium</keyword>
<evidence type="ECO:0000313" key="13">
    <source>
        <dbReference type="EMBL" id="KAK8757020.1"/>
    </source>
</evidence>
<evidence type="ECO:0000256" key="10">
    <source>
        <dbReference type="ARBA" id="ARBA00023201"/>
    </source>
</evidence>
<feature type="transmembrane region" description="Helical" evidence="12">
    <location>
        <begin position="6"/>
        <end position="26"/>
    </location>
</feature>
<sequence length="408" mass="43651">MTRVAEYAVFGTLMALNFGLGLYFSLRRKARSADTSAEVFLGSRALRAFPLAASVVASLISSTGLVGFTGHFYAYGFHLIWNGLNTIAVAPLVACLFLPVFYSLRITSVFEYLRMRFNTAISLTACGCYLFLTQSIGALSIYAASLTIVTIFGAPLLWCNVIIGVCGTIYTALGGLRGVVWTDCMQLVFILLGPTTVIAKIIIDSSGSKGASHALHELDVSTYVANVAFDITHDENVWSALLASATASIYRVGLDQVVVQRCMASRTLGGAQRTVLMGSLMLVAVYAINLSVTVALIIWFWGCDPKLAGLIESHDQILPFYVKAFLVEIPGFTGLFLAAVVSAATSTISSIINSQAAVCYVDVLSPHFKSVNSHVKGITRGVAFFLGAVMTIYSCACAYMGSITRVSC</sequence>
<keyword evidence="5 12" id="KW-0812">Transmembrane</keyword>
<dbReference type="PANTHER" id="PTHR42985:SF40">
    <property type="entry name" value="LD47995P-RELATED"/>
    <property type="match status" value="1"/>
</dbReference>
<keyword evidence="6 12" id="KW-1133">Transmembrane helix</keyword>
<keyword evidence="8" id="KW-0406">Ion transport</keyword>
<dbReference type="Proteomes" id="UP001321473">
    <property type="component" value="Unassembled WGS sequence"/>
</dbReference>
<keyword evidence="4" id="KW-1003">Cell membrane</keyword>
<dbReference type="InterPro" id="IPR038377">
    <property type="entry name" value="Na/Glc_symporter_sf"/>
</dbReference>
<keyword evidence="3" id="KW-0813">Transport</keyword>
<feature type="transmembrane region" description="Helical" evidence="12">
    <location>
        <begin position="47"/>
        <end position="73"/>
    </location>
</feature>
<dbReference type="GO" id="GO:0005886">
    <property type="term" value="C:plasma membrane"/>
    <property type="evidence" value="ECO:0007669"/>
    <property type="project" value="UniProtKB-SubCell"/>
</dbReference>